<dbReference type="STRING" id="1202768.SAMN05216285_0193"/>
<dbReference type="InterPro" id="IPR038740">
    <property type="entry name" value="BioF2-like_GNAT_dom"/>
</dbReference>
<reference evidence="9" key="1">
    <citation type="submission" date="2016-10" db="EMBL/GenBank/DDBJ databases">
        <authorList>
            <person name="Varghese N."/>
        </authorList>
    </citation>
    <scope>NUCLEOTIDE SEQUENCE [LARGE SCALE GENOMIC DNA]</scope>
    <source>
        <strain evidence="9">CGMCC 1.12284</strain>
    </source>
</reference>
<keyword evidence="9" id="KW-1185">Reference proteome</keyword>
<dbReference type="GO" id="GO:0008360">
    <property type="term" value="P:regulation of cell shape"/>
    <property type="evidence" value="ECO:0007669"/>
    <property type="project" value="UniProtKB-KW"/>
</dbReference>
<gene>
    <name evidence="8" type="ORF">SAMN05216285_0193</name>
</gene>
<evidence type="ECO:0000256" key="3">
    <source>
        <dbReference type="ARBA" id="ARBA00022960"/>
    </source>
</evidence>
<evidence type="ECO:0000256" key="5">
    <source>
        <dbReference type="ARBA" id="ARBA00023315"/>
    </source>
</evidence>
<dbReference type="RefSeq" id="WP_049991009.1">
    <property type="nucleotide sequence ID" value="NZ_FOIS01000001.1"/>
</dbReference>
<proteinExistence type="inferred from homology"/>
<dbReference type="GO" id="GO:0016755">
    <property type="term" value="F:aminoacyltransferase activity"/>
    <property type="evidence" value="ECO:0007669"/>
    <property type="project" value="InterPro"/>
</dbReference>
<dbReference type="InterPro" id="IPR050644">
    <property type="entry name" value="PG_Glycine_Bridge_Synth"/>
</dbReference>
<keyword evidence="2 8" id="KW-0808">Transferase</keyword>
<dbReference type="PROSITE" id="PS51191">
    <property type="entry name" value="FEMABX"/>
    <property type="match status" value="1"/>
</dbReference>
<evidence type="ECO:0000256" key="6">
    <source>
        <dbReference type="ARBA" id="ARBA00023316"/>
    </source>
</evidence>
<dbReference type="PANTHER" id="PTHR36174">
    <property type="entry name" value="LIPID II:GLYCINE GLYCYLTRANSFERASE"/>
    <property type="match status" value="1"/>
</dbReference>
<dbReference type="eggNOG" id="arCOG03319">
    <property type="taxonomic scope" value="Archaea"/>
</dbReference>
<evidence type="ECO:0000256" key="1">
    <source>
        <dbReference type="ARBA" id="ARBA00009943"/>
    </source>
</evidence>
<comment type="similarity">
    <text evidence="1">Belongs to the FemABX family.</text>
</comment>
<dbReference type="Gene3D" id="3.40.630.30">
    <property type="match status" value="1"/>
</dbReference>
<evidence type="ECO:0000313" key="8">
    <source>
        <dbReference type="EMBL" id="SEV81144.1"/>
    </source>
</evidence>
<organism evidence="8 9">
    <name type="scientific">Natrinema salifodinae</name>
    <dbReference type="NCBI Taxonomy" id="1202768"/>
    <lineage>
        <taxon>Archaea</taxon>
        <taxon>Methanobacteriati</taxon>
        <taxon>Methanobacteriota</taxon>
        <taxon>Stenosarchaea group</taxon>
        <taxon>Halobacteria</taxon>
        <taxon>Halobacteriales</taxon>
        <taxon>Natrialbaceae</taxon>
        <taxon>Natrinema</taxon>
    </lineage>
</organism>
<keyword evidence="5" id="KW-0012">Acyltransferase</keyword>
<dbReference type="AlphaFoldDB" id="A0A1I0LYS3"/>
<accession>A0A1I0LYS3</accession>
<keyword evidence="3" id="KW-0133">Cell shape</keyword>
<dbReference type="GO" id="GO:0071555">
    <property type="term" value="P:cell wall organization"/>
    <property type="evidence" value="ECO:0007669"/>
    <property type="project" value="UniProtKB-KW"/>
</dbReference>
<dbReference type="InterPro" id="IPR003447">
    <property type="entry name" value="FEMABX"/>
</dbReference>
<keyword evidence="6" id="KW-0961">Cell wall biogenesis/degradation</keyword>
<dbReference type="OrthoDB" id="135106at2157"/>
<name>A0A1I0LYS3_9EURY</name>
<dbReference type="PANTHER" id="PTHR36174:SF1">
    <property type="entry name" value="LIPID II:GLYCINE GLYCYLTRANSFERASE"/>
    <property type="match status" value="1"/>
</dbReference>
<dbReference type="Pfam" id="PF13480">
    <property type="entry name" value="Acetyltransf_6"/>
    <property type="match status" value="1"/>
</dbReference>
<keyword evidence="4" id="KW-0573">Peptidoglycan synthesis</keyword>
<dbReference type="GO" id="GO:0044038">
    <property type="term" value="P:cell wall macromolecule biosynthetic process"/>
    <property type="evidence" value="ECO:0007669"/>
    <property type="project" value="InterPro"/>
</dbReference>
<sequence>MERGARNATDLRAARVETIEDVNRNQWNHVVDQAAHSSVFQRYEWIAAIEAGTTNPPAHVVAYKKDNPVGIFPNFVTDIEKTPFKRLRSIEPGFGGPLVTTDEAASLDLMFEEIDAVCGREVITHLFQPIDPASVRYQPRFEADGYRPNVSNCRFVIDLRKGWETIVAEMSSSRRRNIRNGHDEDTDVVDREITRETIDQFYLNYCSVMDRLGETPYPLAFFVALLELRDRIKVFSLSVDGDKRGMLFYLLDDERSSVHYFFSGVTEDDFAYNASELLHEHAIKWGIENGYETYDLGMTSADFDDGLFKFKAKFGGEVVPVISWEKGCSRVLWPLFRAGRRAYQRYDSPSG</sequence>
<evidence type="ECO:0000259" key="7">
    <source>
        <dbReference type="Pfam" id="PF13480"/>
    </source>
</evidence>
<protein>
    <submittedName>
        <fullName evidence="8">Acetyltransferase (GNAT) domain-containing protein</fullName>
    </submittedName>
</protein>
<feature type="domain" description="BioF2-like acetyltransferase" evidence="7">
    <location>
        <begin position="173"/>
        <end position="303"/>
    </location>
</feature>
<evidence type="ECO:0000313" key="9">
    <source>
        <dbReference type="Proteomes" id="UP000183275"/>
    </source>
</evidence>
<dbReference type="Proteomes" id="UP000183275">
    <property type="component" value="Unassembled WGS sequence"/>
</dbReference>
<dbReference type="InterPro" id="IPR016181">
    <property type="entry name" value="Acyl_CoA_acyltransferase"/>
</dbReference>
<evidence type="ECO:0000256" key="2">
    <source>
        <dbReference type="ARBA" id="ARBA00022679"/>
    </source>
</evidence>
<evidence type="ECO:0000256" key="4">
    <source>
        <dbReference type="ARBA" id="ARBA00022984"/>
    </source>
</evidence>
<dbReference type="EMBL" id="FOIS01000001">
    <property type="protein sequence ID" value="SEV81144.1"/>
    <property type="molecule type" value="Genomic_DNA"/>
</dbReference>
<dbReference type="SUPFAM" id="SSF55729">
    <property type="entry name" value="Acyl-CoA N-acyltransferases (Nat)"/>
    <property type="match status" value="1"/>
</dbReference>